<evidence type="ECO:0000313" key="2">
    <source>
        <dbReference type="Proteomes" id="UP001170288"/>
    </source>
</evidence>
<organism evidence="1 2">
    <name type="scientific">Aliarcobacter butzleri</name>
    <dbReference type="NCBI Taxonomy" id="28197"/>
    <lineage>
        <taxon>Bacteria</taxon>
        <taxon>Pseudomonadati</taxon>
        <taxon>Campylobacterota</taxon>
        <taxon>Epsilonproteobacteria</taxon>
        <taxon>Campylobacterales</taxon>
        <taxon>Arcobacteraceae</taxon>
        <taxon>Aliarcobacter</taxon>
    </lineage>
</organism>
<dbReference type="EMBL" id="JAPZCX010000003">
    <property type="protein sequence ID" value="MDN5069901.1"/>
    <property type="molecule type" value="Genomic_DNA"/>
</dbReference>
<accession>A0AAW7PW56</accession>
<comment type="caution">
    <text evidence="1">The sequence shown here is derived from an EMBL/GenBank/DDBJ whole genome shotgun (WGS) entry which is preliminary data.</text>
</comment>
<gene>
    <name evidence="1" type="ORF">O8C76_02515</name>
</gene>
<evidence type="ECO:0000313" key="1">
    <source>
        <dbReference type="EMBL" id="MDN5069901.1"/>
    </source>
</evidence>
<name>A0AAW7PW56_9BACT</name>
<sequence length="220" mass="25485">MATIMEKDVLIEYVAGTMIDIRKIGTDKDRMKLKLMRSAIYSVTAEKIDFEKIANKIKKIREKYELDSTGKGRNMLSIDNTVKLKELKLFEKVAFEFHDGWTDLIYELGKDITELCELTNCELPMIQQIKTKFGTLRFYYNTLNSQYPEIVEKSIRALVSIAEIKSAEICEYCGKYGELRTTGLWFTACDEHKGNSITEKKYKELIAKKEAEKLAPEYLI</sequence>
<dbReference type="AlphaFoldDB" id="A0AAW7PW56"/>
<reference evidence="1" key="1">
    <citation type="submission" date="2022-12" db="EMBL/GenBank/DDBJ databases">
        <authorList>
            <person name="Uljanovas D."/>
        </authorList>
    </citation>
    <scope>NUCLEOTIDE SEQUENCE</scope>
    <source>
        <strain evidence="1">RCM69</strain>
    </source>
</reference>
<dbReference type="Proteomes" id="UP001170288">
    <property type="component" value="Unassembled WGS sequence"/>
</dbReference>
<dbReference type="RefSeq" id="WP_301372085.1">
    <property type="nucleotide sequence ID" value="NZ_JAPZCX010000003.1"/>
</dbReference>
<protein>
    <submittedName>
        <fullName evidence="1">Uncharacterized protein</fullName>
    </submittedName>
</protein>
<proteinExistence type="predicted"/>
<reference evidence="1" key="2">
    <citation type="journal article" date="2023" name="Microorganisms">
        <title>Genomic Characterization of Arcobacter butzleri Strains Isolated from Various Sources in Lithuania.</title>
        <authorList>
            <person name="Uljanovas D."/>
            <person name="Golz G."/>
            <person name="Fleischmann S."/>
            <person name="Kudirkiene E."/>
            <person name="Kasetiene N."/>
            <person name="Grineviciene A."/>
            <person name="Tamuleviciene E."/>
            <person name="Aksomaitiene J."/>
            <person name="Alter T."/>
            <person name="Malakauskas M."/>
        </authorList>
    </citation>
    <scope>NUCLEOTIDE SEQUENCE</scope>
    <source>
        <strain evidence="1">RCM69</strain>
    </source>
</reference>